<dbReference type="Pfam" id="PF07719">
    <property type="entry name" value="TPR_2"/>
    <property type="match status" value="1"/>
</dbReference>
<dbReference type="Gene3D" id="1.10.510.10">
    <property type="entry name" value="Transferase(Phosphotransferase) domain 1"/>
    <property type="match status" value="1"/>
</dbReference>
<keyword evidence="5 9" id="KW-0547">Nucleotide-binding</keyword>
<keyword evidence="6 8" id="KW-0802">TPR repeat</keyword>
<evidence type="ECO:0000256" key="3">
    <source>
        <dbReference type="ARBA" id="ARBA00022679"/>
    </source>
</evidence>
<evidence type="ECO:0000256" key="2">
    <source>
        <dbReference type="ARBA" id="ARBA00022676"/>
    </source>
</evidence>
<feature type="compositionally biased region" description="Pro residues" evidence="10">
    <location>
        <begin position="1323"/>
        <end position="1340"/>
    </location>
</feature>
<evidence type="ECO:0000259" key="11">
    <source>
        <dbReference type="PROSITE" id="PS50011"/>
    </source>
</evidence>
<keyword evidence="3" id="KW-0808">Transferase</keyword>
<sequence length="1340" mass="146750">MEPALATTPDPAEEFLACWRTGDRRPVESFLRDRPDLAANLDEVGILVGIEIQARLERKESPSLDEYLVRFPKCTDAVRWAFVVAPSAHARGHVPADPRYLDNKLNESDSSYGKSSDHTVVDEPARRIPGYEILTELGRGAMGVVYKARQINLNRTVALKVILAGGHAGREVQTRFVREAEAVAALDHSGVVQVHDFGTVGGLPYIALEYCTGGTLAARLAGSPLPTRDAAILVEKLTRAVATAHERGIFHRDLKPANVLIAGDGTPKVADFGLAKVVGSDDGATGTGAPIGTPPYMAPEQIRDAKSVGPAADIYGLGAVLYECLTGRPPFRGATVADTFDQVLARPPVAPAQLNPAVPRDLEAVCLKCLEKAPHQRYITAALLAEDLGRFLAGRPTVARPRGIIGRAWRWCVRRPYDVALMVAATLLIVMIGIGGWRVQTTRADRDRRTNDLDRVLDEAEEKLDALRKLPPPVAGQTRDRGGVEATLRKAEGLLAGLPAAPERATRLASLQAALDHESLTDVVVADLRRVRLLTVRSVKGHRIPTTRRSEEYALAFMRLGINPVDSEAAADIVSASSAPTELVSALDDWLLATTLTKKVVHQVPLQKLLDLLTRVDQDPLRREIRTALASADAGRLLELARHPEVIGARPETVCLVASSLVSQGRLEDSIALLRRAHANHQTDILINFKLADYLTDLKKPRNDEALPHYMAALSGWPTNSLIATEMSRCYRMLADKSDDRRDEFRDRASRLTDFAIKLDPENVEALCALAELYDSGGKTEIAEQTVRRALQIDPRSTRSYKLLAVLLNDCQKFAEAESEARAGIAISPAISSLWQVLGDALRGQKQYSAAEAACREAVRLNPNESDNWYSLALVLSDSDKNDEAEKAIRESIRLSPGQGCDHDLLGTILCDLGRLDESVTEYQRAIDLEPTEATYYCNLGQTREQQGRLDKAEVAYRKAIEIDPKYAAPHNNLGILLRRNGDLTGAEAAYRKAIEIDPKYATAHNNLGILLEKSGNLTGAEAAFRKAIEIDPKDAAPHNNLGSLLRRNGDLTGAEAAFRKAIEIDPKYAAPHNNLGSLLERSGDLTGAEAAFRKAIEIDPKDATAHSNLGITLQQSGNLTGAEAAFRKAIEINMNNAEYRRMLERVKRWRAALPRLAPVVDGADPADATEALALANLCGQPFQKRYALAVQLYRKAFELDPTRADDLVWAHRYNAACYAARAGCGDGVDARTLTPEQKIAIRAQALAWLQADLALRRRQAENGGKDRTEFFAKLSHWLIDPDFENVRHPFLSLAVLPTAEVREWQVFWREVRGLRDRTVPPSIAPPPRPGRPVGVRPPL</sequence>
<feature type="repeat" description="TPR" evidence="8">
    <location>
        <begin position="900"/>
        <end position="933"/>
    </location>
</feature>
<feature type="repeat" description="TPR" evidence="8">
    <location>
        <begin position="934"/>
        <end position="967"/>
    </location>
</feature>
<keyword evidence="7 9" id="KW-0067">ATP-binding</keyword>
<evidence type="ECO:0000256" key="5">
    <source>
        <dbReference type="ARBA" id="ARBA00022741"/>
    </source>
</evidence>
<dbReference type="PANTHER" id="PTHR44835">
    <property type="entry name" value="UDP-N-ACETYLGLUCOSAMINE--PEPTIDE N-ACETYLGLUCOSAMINYLTRANSFERASE SPINDLY-RELATED"/>
    <property type="match status" value="1"/>
</dbReference>
<feature type="binding site" evidence="9">
    <location>
        <position position="160"/>
    </location>
    <ligand>
        <name>ATP</name>
        <dbReference type="ChEBI" id="CHEBI:30616"/>
    </ligand>
</feature>
<dbReference type="PROSITE" id="PS00108">
    <property type="entry name" value="PROTEIN_KINASE_ST"/>
    <property type="match status" value="1"/>
</dbReference>
<dbReference type="Pfam" id="PF00069">
    <property type="entry name" value="Pkinase"/>
    <property type="match status" value="1"/>
</dbReference>
<dbReference type="InterPro" id="IPR013105">
    <property type="entry name" value="TPR_2"/>
</dbReference>
<dbReference type="SMART" id="SM00220">
    <property type="entry name" value="S_TKc"/>
    <property type="match status" value="1"/>
</dbReference>
<feature type="compositionally biased region" description="Basic and acidic residues" evidence="10">
    <location>
        <begin position="95"/>
        <end position="107"/>
    </location>
</feature>
<name>A0A6M5YPG1_9BACT</name>
<keyword evidence="2" id="KW-0328">Glycosyltransferase</keyword>
<dbReference type="SUPFAM" id="SSF56112">
    <property type="entry name" value="Protein kinase-like (PK-like)"/>
    <property type="match status" value="1"/>
</dbReference>
<organism evidence="12 13">
    <name type="scientific">Frigoriglobus tundricola</name>
    <dbReference type="NCBI Taxonomy" id="2774151"/>
    <lineage>
        <taxon>Bacteria</taxon>
        <taxon>Pseudomonadati</taxon>
        <taxon>Planctomycetota</taxon>
        <taxon>Planctomycetia</taxon>
        <taxon>Gemmatales</taxon>
        <taxon>Gemmataceae</taxon>
        <taxon>Frigoriglobus</taxon>
    </lineage>
</organism>
<evidence type="ECO:0000256" key="4">
    <source>
        <dbReference type="ARBA" id="ARBA00022737"/>
    </source>
</evidence>
<feature type="domain" description="Protein kinase" evidence="11">
    <location>
        <begin position="131"/>
        <end position="392"/>
    </location>
</feature>
<dbReference type="GO" id="GO:0016757">
    <property type="term" value="F:glycosyltransferase activity"/>
    <property type="evidence" value="ECO:0007669"/>
    <property type="project" value="UniProtKB-KW"/>
</dbReference>
<dbReference type="InterPro" id="IPR051939">
    <property type="entry name" value="Glycosyltr_41/O-GlcNAc_trsf"/>
</dbReference>
<dbReference type="InterPro" id="IPR000719">
    <property type="entry name" value="Prot_kinase_dom"/>
</dbReference>
<evidence type="ECO:0000313" key="12">
    <source>
        <dbReference type="EMBL" id="QJW95384.1"/>
    </source>
</evidence>
<dbReference type="InterPro" id="IPR011990">
    <property type="entry name" value="TPR-like_helical_dom_sf"/>
</dbReference>
<dbReference type="InterPro" id="IPR008271">
    <property type="entry name" value="Ser/Thr_kinase_AS"/>
</dbReference>
<dbReference type="InterPro" id="IPR017441">
    <property type="entry name" value="Protein_kinase_ATP_BS"/>
</dbReference>
<dbReference type="GO" id="GO:0005524">
    <property type="term" value="F:ATP binding"/>
    <property type="evidence" value="ECO:0007669"/>
    <property type="project" value="UniProtKB-UniRule"/>
</dbReference>
<proteinExistence type="predicted"/>
<protein>
    <recommendedName>
        <fullName evidence="11">Protein kinase domain-containing protein</fullName>
    </recommendedName>
</protein>
<feature type="repeat" description="TPR" evidence="8">
    <location>
        <begin position="1104"/>
        <end position="1137"/>
    </location>
</feature>
<feature type="region of interest" description="Disordered" evidence="10">
    <location>
        <begin position="95"/>
        <end position="119"/>
    </location>
</feature>
<dbReference type="PROSITE" id="PS50011">
    <property type="entry name" value="PROTEIN_KINASE_DOM"/>
    <property type="match status" value="1"/>
</dbReference>
<dbReference type="Pfam" id="PF13181">
    <property type="entry name" value="TPR_8"/>
    <property type="match status" value="1"/>
</dbReference>
<feature type="repeat" description="TPR" evidence="8">
    <location>
        <begin position="764"/>
        <end position="797"/>
    </location>
</feature>
<evidence type="ECO:0000256" key="1">
    <source>
        <dbReference type="ARBA" id="ARBA00004922"/>
    </source>
</evidence>
<evidence type="ECO:0000256" key="10">
    <source>
        <dbReference type="SAM" id="MobiDB-lite"/>
    </source>
</evidence>
<dbReference type="KEGG" id="ftj:FTUN_2933"/>
<dbReference type="CDD" id="cd14014">
    <property type="entry name" value="STKc_PknB_like"/>
    <property type="match status" value="1"/>
</dbReference>
<dbReference type="Gene3D" id="3.30.200.20">
    <property type="entry name" value="Phosphorylase Kinase, domain 1"/>
    <property type="match status" value="1"/>
</dbReference>
<feature type="repeat" description="TPR" evidence="8">
    <location>
        <begin position="1002"/>
        <end position="1035"/>
    </location>
</feature>
<accession>A0A6M5YPG1</accession>
<dbReference type="GO" id="GO:0004672">
    <property type="term" value="F:protein kinase activity"/>
    <property type="evidence" value="ECO:0007669"/>
    <property type="project" value="InterPro"/>
</dbReference>
<feature type="repeat" description="TPR" evidence="8">
    <location>
        <begin position="1070"/>
        <end position="1103"/>
    </location>
</feature>
<feature type="repeat" description="TPR" evidence="8">
    <location>
        <begin position="968"/>
        <end position="1001"/>
    </location>
</feature>
<dbReference type="Gene3D" id="1.25.40.10">
    <property type="entry name" value="Tetratricopeptide repeat domain"/>
    <property type="match status" value="5"/>
</dbReference>
<feature type="region of interest" description="Disordered" evidence="10">
    <location>
        <begin position="1319"/>
        <end position="1340"/>
    </location>
</feature>
<dbReference type="Proteomes" id="UP000503447">
    <property type="component" value="Chromosome"/>
</dbReference>
<dbReference type="PROSITE" id="PS00107">
    <property type="entry name" value="PROTEIN_KINASE_ATP"/>
    <property type="match status" value="1"/>
</dbReference>
<evidence type="ECO:0000256" key="6">
    <source>
        <dbReference type="ARBA" id="ARBA00022803"/>
    </source>
</evidence>
<dbReference type="PANTHER" id="PTHR44835:SF1">
    <property type="entry name" value="PROTEIN O-GLCNAC TRANSFERASE"/>
    <property type="match status" value="1"/>
</dbReference>
<dbReference type="Pfam" id="PF14559">
    <property type="entry name" value="TPR_19"/>
    <property type="match status" value="1"/>
</dbReference>
<dbReference type="PROSITE" id="PS50005">
    <property type="entry name" value="TPR"/>
    <property type="match status" value="10"/>
</dbReference>
<reference evidence="13" key="1">
    <citation type="submission" date="2020-05" db="EMBL/GenBank/DDBJ databases">
        <title>Frigoriglobus tundricola gen. nov., sp. nov., a psychrotolerant cellulolytic planctomycete of the family Gemmataceae with two divergent copies of 16S rRNA gene.</title>
        <authorList>
            <person name="Kulichevskaya I.S."/>
            <person name="Ivanova A.A."/>
            <person name="Naumoff D.G."/>
            <person name="Beletsky A.V."/>
            <person name="Rijpstra W.I.C."/>
            <person name="Sinninghe Damste J.S."/>
            <person name="Mardanov A.V."/>
            <person name="Ravin N.V."/>
            <person name="Dedysh S.N."/>
        </authorList>
    </citation>
    <scope>NUCLEOTIDE SEQUENCE [LARGE SCALE GENOMIC DNA]</scope>
    <source>
        <strain evidence="13">PL17</strain>
    </source>
</reference>
<keyword evidence="4" id="KW-0677">Repeat</keyword>
<dbReference type="EMBL" id="CP053452">
    <property type="protein sequence ID" value="QJW95384.1"/>
    <property type="molecule type" value="Genomic_DNA"/>
</dbReference>
<dbReference type="InterPro" id="IPR019734">
    <property type="entry name" value="TPR_rpt"/>
</dbReference>
<evidence type="ECO:0000256" key="9">
    <source>
        <dbReference type="PROSITE-ProRule" id="PRU10141"/>
    </source>
</evidence>
<gene>
    <name evidence="12" type="ORF">FTUN_2933</name>
</gene>
<dbReference type="SUPFAM" id="SSF48452">
    <property type="entry name" value="TPR-like"/>
    <property type="match status" value="2"/>
</dbReference>
<dbReference type="SMART" id="SM00028">
    <property type="entry name" value="TPR"/>
    <property type="match status" value="13"/>
</dbReference>
<dbReference type="InterPro" id="IPR011009">
    <property type="entry name" value="Kinase-like_dom_sf"/>
</dbReference>
<evidence type="ECO:0000256" key="8">
    <source>
        <dbReference type="PROSITE-ProRule" id="PRU00339"/>
    </source>
</evidence>
<comment type="pathway">
    <text evidence="1">Protein modification; protein glycosylation.</text>
</comment>
<keyword evidence="13" id="KW-1185">Reference proteome</keyword>
<dbReference type="PROSITE" id="PS50293">
    <property type="entry name" value="TPR_REGION"/>
    <property type="match status" value="2"/>
</dbReference>
<dbReference type="Pfam" id="PF13414">
    <property type="entry name" value="TPR_11"/>
    <property type="match status" value="1"/>
</dbReference>
<feature type="repeat" description="TPR" evidence="8">
    <location>
        <begin position="1036"/>
        <end position="1069"/>
    </location>
</feature>
<evidence type="ECO:0000256" key="7">
    <source>
        <dbReference type="ARBA" id="ARBA00022840"/>
    </source>
</evidence>
<feature type="repeat" description="TPR" evidence="8">
    <location>
        <begin position="832"/>
        <end position="865"/>
    </location>
</feature>
<evidence type="ECO:0000313" key="13">
    <source>
        <dbReference type="Proteomes" id="UP000503447"/>
    </source>
</evidence>
<dbReference type="Pfam" id="PF13432">
    <property type="entry name" value="TPR_16"/>
    <property type="match status" value="2"/>
</dbReference>
<feature type="repeat" description="TPR" evidence="8">
    <location>
        <begin position="866"/>
        <end position="899"/>
    </location>
</feature>